<dbReference type="PANTHER" id="PTHR48021">
    <property type="match status" value="1"/>
</dbReference>
<dbReference type="PANTHER" id="PTHR48021:SF1">
    <property type="entry name" value="GH07001P-RELATED"/>
    <property type="match status" value="1"/>
</dbReference>
<sequence>MSGTEEQGPEDFKPKKWPQLLAGGIATNGAFVLGAVLAWPAPSIPEIIKSKELGDVSGSQSSWIASLALLGAAVSAIPTAYMMESIGRRKDVEAGNALKWLRRAQNLEQIEPELTIMQSNVKDQERSGEEENQGVMPEEIQILPLICLLGFSAVFSLGLGPITWILPSELLPANARDRLGAVAIFKEAQNTKLFIREFLV</sequence>
<organism evidence="6 7">
    <name type="scientific">Allacma fusca</name>
    <dbReference type="NCBI Taxonomy" id="39272"/>
    <lineage>
        <taxon>Eukaryota</taxon>
        <taxon>Metazoa</taxon>
        <taxon>Ecdysozoa</taxon>
        <taxon>Arthropoda</taxon>
        <taxon>Hexapoda</taxon>
        <taxon>Collembola</taxon>
        <taxon>Symphypleona</taxon>
        <taxon>Sminthuridae</taxon>
        <taxon>Allacma</taxon>
    </lineage>
</organism>
<accession>A0A8J2LS79</accession>
<protein>
    <submittedName>
        <fullName evidence="6">Uncharacterized protein</fullName>
    </submittedName>
</protein>
<dbReference type="GO" id="GO:0022857">
    <property type="term" value="F:transmembrane transporter activity"/>
    <property type="evidence" value="ECO:0007669"/>
    <property type="project" value="InterPro"/>
</dbReference>
<evidence type="ECO:0000256" key="1">
    <source>
        <dbReference type="ARBA" id="ARBA00004370"/>
    </source>
</evidence>
<dbReference type="Pfam" id="PF00083">
    <property type="entry name" value="Sugar_tr"/>
    <property type="match status" value="1"/>
</dbReference>
<reference evidence="6" key="1">
    <citation type="submission" date="2021-06" db="EMBL/GenBank/DDBJ databases">
        <authorList>
            <person name="Hodson N. C."/>
            <person name="Mongue J. A."/>
            <person name="Jaron S. K."/>
        </authorList>
    </citation>
    <scope>NUCLEOTIDE SEQUENCE</scope>
</reference>
<keyword evidence="4 5" id="KW-0472">Membrane</keyword>
<evidence type="ECO:0000256" key="2">
    <source>
        <dbReference type="ARBA" id="ARBA00022692"/>
    </source>
</evidence>
<dbReference type="AlphaFoldDB" id="A0A8J2LS79"/>
<keyword evidence="2 5" id="KW-0812">Transmembrane</keyword>
<proteinExistence type="predicted"/>
<evidence type="ECO:0000256" key="3">
    <source>
        <dbReference type="ARBA" id="ARBA00022989"/>
    </source>
</evidence>
<dbReference type="EMBL" id="CAJVCH010571323">
    <property type="protein sequence ID" value="CAG7837205.1"/>
    <property type="molecule type" value="Genomic_DNA"/>
</dbReference>
<keyword evidence="3 5" id="KW-1133">Transmembrane helix</keyword>
<evidence type="ECO:0000313" key="7">
    <source>
        <dbReference type="Proteomes" id="UP000708208"/>
    </source>
</evidence>
<dbReference type="OrthoDB" id="6339427at2759"/>
<dbReference type="GO" id="GO:0016020">
    <property type="term" value="C:membrane"/>
    <property type="evidence" value="ECO:0007669"/>
    <property type="project" value="UniProtKB-SubCell"/>
</dbReference>
<dbReference type="InterPro" id="IPR050549">
    <property type="entry name" value="MFS_Trehalose_Transporter"/>
</dbReference>
<gene>
    <name evidence="6" type="ORF">AFUS01_LOCUS46353</name>
</gene>
<evidence type="ECO:0000313" key="6">
    <source>
        <dbReference type="EMBL" id="CAG7837205.1"/>
    </source>
</evidence>
<dbReference type="Proteomes" id="UP000708208">
    <property type="component" value="Unassembled WGS sequence"/>
</dbReference>
<feature type="transmembrane region" description="Helical" evidence="5">
    <location>
        <begin position="20"/>
        <end position="41"/>
    </location>
</feature>
<comment type="subcellular location">
    <subcellularLocation>
        <location evidence="1">Membrane</location>
    </subcellularLocation>
</comment>
<evidence type="ECO:0000256" key="5">
    <source>
        <dbReference type="SAM" id="Phobius"/>
    </source>
</evidence>
<comment type="caution">
    <text evidence="6">The sequence shown here is derived from an EMBL/GenBank/DDBJ whole genome shotgun (WGS) entry which is preliminary data.</text>
</comment>
<feature type="transmembrane region" description="Helical" evidence="5">
    <location>
        <begin position="61"/>
        <end position="81"/>
    </location>
</feature>
<feature type="transmembrane region" description="Helical" evidence="5">
    <location>
        <begin position="142"/>
        <end position="166"/>
    </location>
</feature>
<name>A0A8J2LS79_9HEXA</name>
<dbReference type="InterPro" id="IPR005828">
    <property type="entry name" value="MFS_sugar_transport-like"/>
</dbReference>
<keyword evidence="7" id="KW-1185">Reference proteome</keyword>
<evidence type="ECO:0000256" key="4">
    <source>
        <dbReference type="ARBA" id="ARBA00023136"/>
    </source>
</evidence>